<evidence type="ECO:0000313" key="1">
    <source>
        <dbReference type="EMBL" id="KAH7670372.1"/>
    </source>
</evidence>
<keyword evidence="2" id="KW-1185">Reference proteome</keyword>
<reference evidence="2" key="1">
    <citation type="journal article" date="2022" name="Nat. Commun.">
        <title>Chromosome evolution and the genetic basis of agronomically important traits in greater yam.</title>
        <authorList>
            <person name="Bredeson J.V."/>
            <person name="Lyons J.B."/>
            <person name="Oniyinde I.O."/>
            <person name="Okereke N.R."/>
            <person name="Kolade O."/>
            <person name="Nnabue I."/>
            <person name="Nwadili C.O."/>
            <person name="Hribova E."/>
            <person name="Parker M."/>
            <person name="Nwogha J."/>
            <person name="Shu S."/>
            <person name="Carlson J."/>
            <person name="Kariba R."/>
            <person name="Muthemba S."/>
            <person name="Knop K."/>
            <person name="Barton G.J."/>
            <person name="Sherwood A.V."/>
            <person name="Lopez-Montes A."/>
            <person name="Asiedu R."/>
            <person name="Jamnadass R."/>
            <person name="Muchugi A."/>
            <person name="Goodstein D."/>
            <person name="Egesi C.N."/>
            <person name="Featherston J."/>
            <person name="Asfaw A."/>
            <person name="Simpson G.G."/>
            <person name="Dolezel J."/>
            <person name="Hendre P.S."/>
            <person name="Van Deynze A."/>
            <person name="Kumar P.L."/>
            <person name="Obidiegwu J.E."/>
            <person name="Bhattacharjee R."/>
            <person name="Rokhsar D.S."/>
        </authorList>
    </citation>
    <scope>NUCLEOTIDE SEQUENCE [LARGE SCALE GENOMIC DNA]</scope>
    <source>
        <strain evidence="2">cv. TDa95/00328</strain>
    </source>
</reference>
<sequence>MLTLKQHAISTKFGSTNSGPTPVDELALYIKAVGGEKKIRVYGLGSQASSYYGCSKSNATNSTATSIMQNNEDLQNELAFVCNQLQVQDEQHQHELQETRQEMAEMRRMM</sequence>
<name>A0ACB7V9S5_DIOAL</name>
<protein>
    <submittedName>
        <fullName evidence="1">Uncharacterized protein</fullName>
    </submittedName>
</protein>
<dbReference type="EMBL" id="CM037020">
    <property type="protein sequence ID" value="KAH7670372.1"/>
    <property type="molecule type" value="Genomic_DNA"/>
</dbReference>
<comment type="caution">
    <text evidence="1">The sequence shown here is derived from an EMBL/GenBank/DDBJ whole genome shotgun (WGS) entry which is preliminary data.</text>
</comment>
<evidence type="ECO:0000313" key="2">
    <source>
        <dbReference type="Proteomes" id="UP000827976"/>
    </source>
</evidence>
<organism evidence="1 2">
    <name type="scientific">Dioscorea alata</name>
    <name type="common">Purple yam</name>
    <dbReference type="NCBI Taxonomy" id="55571"/>
    <lineage>
        <taxon>Eukaryota</taxon>
        <taxon>Viridiplantae</taxon>
        <taxon>Streptophyta</taxon>
        <taxon>Embryophyta</taxon>
        <taxon>Tracheophyta</taxon>
        <taxon>Spermatophyta</taxon>
        <taxon>Magnoliopsida</taxon>
        <taxon>Liliopsida</taxon>
        <taxon>Dioscoreales</taxon>
        <taxon>Dioscoreaceae</taxon>
        <taxon>Dioscorea</taxon>
    </lineage>
</organism>
<dbReference type="Proteomes" id="UP000827976">
    <property type="component" value="Chromosome 10"/>
</dbReference>
<proteinExistence type="predicted"/>
<gene>
    <name evidence="1" type="ORF">IHE45_10G021700</name>
</gene>
<accession>A0ACB7V9S5</accession>